<sequence>MKKSIKLNLFISQVLFLALLPIWMKLTQYLHPLVIGVVWFCLTSSILLVGLWVTKEKIAISKRILDFVIFCYSIGLLILLFFRPENQYYGSINLMPFKTVMFYLEGRVDLLIAIYNLGANIGLFIPFGVYYCYIKVSPKVGQLLTISFFTIAMIEGIQFITKKGSLDIDDLILNVLGVFIGYLVYPVLKKVLVLKRKNFVSNLKNK</sequence>
<gene>
    <name evidence="3" type="ORF">M670_02154</name>
</gene>
<evidence type="ECO:0000313" key="4">
    <source>
        <dbReference type="Proteomes" id="UP000027936"/>
    </source>
</evidence>
<dbReference type="Pfam" id="PF04892">
    <property type="entry name" value="VanZ"/>
    <property type="match status" value="1"/>
</dbReference>
<dbReference type="AlphaFoldDB" id="A0A072NNN7"/>
<dbReference type="Proteomes" id="UP000027936">
    <property type="component" value="Unassembled WGS sequence"/>
</dbReference>
<dbReference type="InterPro" id="IPR053150">
    <property type="entry name" value="Teicoplanin_resist-assoc"/>
</dbReference>
<proteinExistence type="predicted"/>
<comment type="caution">
    <text evidence="3">The sequence shown here is derived from an EMBL/GenBank/DDBJ whole genome shotgun (WGS) entry which is preliminary data.</text>
</comment>
<feature type="domain" description="VanZ-like" evidence="2">
    <location>
        <begin position="70"/>
        <end position="188"/>
    </location>
</feature>
<feature type="transmembrane region" description="Helical" evidence="1">
    <location>
        <begin position="110"/>
        <end position="133"/>
    </location>
</feature>
<dbReference type="PANTHER" id="PTHR36834:SF1">
    <property type="entry name" value="INTEGRAL MEMBRANE PROTEIN"/>
    <property type="match status" value="1"/>
</dbReference>
<accession>A0A072NNN7</accession>
<keyword evidence="1" id="KW-0472">Membrane</keyword>
<keyword evidence="1" id="KW-1133">Transmembrane helix</keyword>
<evidence type="ECO:0000259" key="2">
    <source>
        <dbReference type="Pfam" id="PF04892"/>
    </source>
</evidence>
<dbReference type="PATRIC" id="fig|1348973.3.peg.2089"/>
<dbReference type="EMBL" id="JJRY01000007">
    <property type="protein sequence ID" value="KEF38528.1"/>
    <property type="molecule type" value="Genomic_DNA"/>
</dbReference>
<keyword evidence="1" id="KW-0812">Transmembrane</keyword>
<feature type="transmembrane region" description="Helical" evidence="1">
    <location>
        <begin position="171"/>
        <end position="188"/>
    </location>
</feature>
<dbReference type="RefSeq" id="WP_035195527.1">
    <property type="nucleotide sequence ID" value="NZ_JJRY01000007.1"/>
</dbReference>
<dbReference type="InterPro" id="IPR006976">
    <property type="entry name" value="VanZ-like"/>
</dbReference>
<evidence type="ECO:0000313" key="3">
    <source>
        <dbReference type="EMBL" id="KEF38528.1"/>
    </source>
</evidence>
<protein>
    <submittedName>
        <fullName evidence="3">Glycopeptide antibiotics resistance protein</fullName>
    </submittedName>
</protein>
<dbReference type="PANTHER" id="PTHR36834">
    <property type="entry name" value="MEMBRANE PROTEIN-RELATED"/>
    <property type="match status" value="1"/>
</dbReference>
<feature type="transmembrane region" description="Helical" evidence="1">
    <location>
        <begin position="30"/>
        <end position="52"/>
    </location>
</feature>
<reference evidence="3 4" key="1">
    <citation type="submission" date="2014-04" db="EMBL/GenBank/DDBJ databases">
        <title>Draft genome sequence of Bacillus azotoformans MEV2011, a (co-) denitrifying strain unable to grow in the presence of oxygen.</title>
        <authorList>
            <person name="Nielsen M."/>
            <person name="Schreiber L."/>
            <person name="Finster K."/>
            <person name="Schramm A."/>
        </authorList>
    </citation>
    <scope>NUCLEOTIDE SEQUENCE [LARGE SCALE GENOMIC DNA]</scope>
    <source>
        <strain evidence="3 4">MEV2011</strain>
    </source>
</reference>
<feature type="transmembrane region" description="Helical" evidence="1">
    <location>
        <begin position="64"/>
        <end position="82"/>
    </location>
</feature>
<organism evidence="3 4">
    <name type="scientific">Schinkia azotoformans MEV2011</name>
    <dbReference type="NCBI Taxonomy" id="1348973"/>
    <lineage>
        <taxon>Bacteria</taxon>
        <taxon>Bacillati</taxon>
        <taxon>Bacillota</taxon>
        <taxon>Bacilli</taxon>
        <taxon>Bacillales</taxon>
        <taxon>Bacillaceae</taxon>
        <taxon>Calidifontibacillus/Schinkia group</taxon>
        <taxon>Schinkia</taxon>
    </lineage>
</organism>
<name>A0A072NNN7_SCHAZ</name>
<evidence type="ECO:0000256" key="1">
    <source>
        <dbReference type="SAM" id="Phobius"/>
    </source>
</evidence>
<dbReference type="OrthoDB" id="4822551at2"/>
<feature type="transmembrane region" description="Helical" evidence="1">
    <location>
        <begin position="140"/>
        <end position="159"/>
    </location>
</feature>
<feature type="transmembrane region" description="Helical" evidence="1">
    <location>
        <begin position="7"/>
        <end position="24"/>
    </location>
</feature>